<evidence type="ECO:0000313" key="2">
    <source>
        <dbReference type="Proteomes" id="UP001057402"/>
    </source>
</evidence>
<organism evidence="1 2">
    <name type="scientific">Melastoma candidum</name>
    <dbReference type="NCBI Taxonomy" id="119954"/>
    <lineage>
        <taxon>Eukaryota</taxon>
        <taxon>Viridiplantae</taxon>
        <taxon>Streptophyta</taxon>
        <taxon>Embryophyta</taxon>
        <taxon>Tracheophyta</taxon>
        <taxon>Spermatophyta</taxon>
        <taxon>Magnoliopsida</taxon>
        <taxon>eudicotyledons</taxon>
        <taxon>Gunneridae</taxon>
        <taxon>Pentapetalae</taxon>
        <taxon>rosids</taxon>
        <taxon>malvids</taxon>
        <taxon>Myrtales</taxon>
        <taxon>Melastomataceae</taxon>
        <taxon>Melastomatoideae</taxon>
        <taxon>Melastomateae</taxon>
        <taxon>Melastoma</taxon>
    </lineage>
</organism>
<dbReference type="EMBL" id="CM042885">
    <property type="protein sequence ID" value="KAI4363712.1"/>
    <property type="molecule type" value="Genomic_DNA"/>
</dbReference>
<evidence type="ECO:0000313" key="1">
    <source>
        <dbReference type="EMBL" id="KAI4363712.1"/>
    </source>
</evidence>
<proteinExistence type="predicted"/>
<sequence>MRLFRCTGIGALCGILAGLMPYWSAIKHAQMDLPMYGKEVIALVALLEFSENLQLSVRASIKEDSDWYSRFMPLIEEVLEFQVNQPHVKLIQHTVDEDGLVNDTASPLLKQTRVQIRLLEKEVFGSFLTCICCPCD</sequence>
<comment type="caution">
    <text evidence="1">The sequence shown here is derived from an EMBL/GenBank/DDBJ whole genome shotgun (WGS) entry which is preliminary data.</text>
</comment>
<gene>
    <name evidence="1" type="ORF">MLD38_019894</name>
</gene>
<accession>A0ACB9QE71</accession>
<name>A0ACB9QE71_9MYRT</name>
<reference evidence="2" key="1">
    <citation type="journal article" date="2023" name="Front. Plant Sci.">
        <title>Chromosomal-level genome assembly of Melastoma candidum provides insights into trichome evolution.</title>
        <authorList>
            <person name="Zhong Y."/>
            <person name="Wu W."/>
            <person name="Sun C."/>
            <person name="Zou P."/>
            <person name="Liu Y."/>
            <person name="Dai S."/>
            <person name="Zhou R."/>
        </authorList>
    </citation>
    <scope>NUCLEOTIDE SEQUENCE [LARGE SCALE GENOMIC DNA]</scope>
</reference>
<dbReference type="Proteomes" id="UP001057402">
    <property type="component" value="Chromosome 6"/>
</dbReference>
<protein>
    <submittedName>
        <fullName evidence="1">Uncharacterized protein</fullName>
    </submittedName>
</protein>
<keyword evidence="2" id="KW-1185">Reference proteome</keyword>